<evidence type="ECO:0000313" key="14">
    <source>
        <dbReference type="Proteomes" id="UP000827092"/>
    </source>
</evidence>
<feature type="repeat" description="ANK" evidence="12">
    <location>
        <begin position="1005"/>
        <end position="1037"/>
    </location>
</feature>
<feature type="repeat" description="ANK" evidence="12">
    <location>
        <begin position="1629"/>
        <end position="1661"/>
    </location>
</feature>
<evidence type="ECO:0000256" key="10">
    <source>
        <dbReference type="ARBA" id="ARBA00023043"/>
    </source>
</evidence>
<feature type="repeat" description="ANK" evidence="12">
    <location>
        <begin position="1662"/>
        <end position="1694"/>
    </location>
</feature>
<dbReference type="EMBL" id="JAFNEN010000655">
    <property type="protein sequence ID" value="KAG8178987.1"/>
    <property type="molecule type" value="Genomic_DNA"/>
</dbReference>
<evidence type="ECO:0000256" key="12">
    <source>
        <dbReference type="PROSITE-ProRule" id="PRU00023"/>
    </source>
</evidence>
<sequence>MSQPKFWFPDLLKCTNQHKKKFMNNFENYDYESVRKLCLEIFYKAEKIAVLGDFDGLKSLNWFVGYISSVKKEELYNYFCNSNPNLQIRNILILVCKHNKADFLDYLFNEESKILWNLMVKLQIVSHTLIDEEQHNAFYYAVRSNNIILLDILIHKWPNDYFNSNKEELDKLLSSAYEELKLKNILLTDEMQVFVESLLIDLRFFHNSNSKPLLLSIDLIQNRIDVLIESIEKLKASASDKVDEQFLYLVKFIARNVYVLKRQLKCTYSKLPWEEIEFCLISFVCSHTTDAEINYMYSSVLTKTKILVYLDIFSYSLKKECDYTKDLAIKKLCCYPKWKREDIIKNIISISPAFVELYADYKAIRDVHSLETVNKYIKLSLSADPNNKEGQLVVMRALQVCGEYFKNTVESPKLSSSTCEMLLSLLPKNTRNIIIDLRNSLSHSHSLGRRLEIEKNVDPKFFENIQKDIKKIYAVITEILLKSKISGIKIFMKKILDSENVGEIKENISALRNLKFEGSLDSISLTNDISEIEKLVKCLDGKISNKTYYETQLFDEFYHIIYSEKSKYIKVENTYLLGIMNCVGVLKKIHNFDENEVRIIKTLTNKVLKNMSTKVVQLEDLEKILDIFMKVIGCISSKVNEDQQEKLETLNFKVVSFAESRAWDVKWVTKLRDTLNCFKKKQSISSACFEKSIADKVIQMEHLTSKVSVLEKALNRNNLISQLLHCFSTYKSDEKMQAVVEMLLLDIMSILGDLNKNLTDNLLSLDENSPVLVGRNLRNHLAHGNVLFDILQNKPSLSIAINAKKIISENLIQPKNIGKLISNDPIKVKTKCVQELKIIEVQNSLFDALKNCNLEDMKKSIKKGADLQARNLQLWTAWHFAAQGGNVEIGTFLVEQNLDVKGVNNHGQTPMHTASAFGHKDMVQLLLKNGIDIQEVDFSFKTPLHVAAQNGHTDVVKILLRNKASTAFTDKHGRPPVYYAIKSNHRKVTELLLTKQDINMSIQLGGFTAMHVAAELGHLELVNLFLKHKANVNAKADKLTTALHGASLKGQMETAMALILAGAELNVQSDKGGTPLHYAVEFNSENIVKLLLDNGADVNVADILNFTPLNCAARDGHLGIVKLLLEHKSDINHNTIYNTTSLYLASENGHLSTVEFLLRNKASVHYKDLNGCSALHIAAHNGHVDIVKLLVGSRAKINGIDMNAITPLYWSSLNNKPDVVATLISLGADIECKGRDGSTGLHISCQKGHQAIVEQLIENGANLTVLNQKGFSPLFCAIEGNNIDIVKLLIKNGVNINFVNNFGFTALHISALSGNEEMVRLFLKSSLNINDPCLLGLVPLHFAVQGNYREAVNTLIKAGANIDAEDASGKTPLCFAVENNSKDIAKDLVEYGADLNIGSPLIGAIANNFEDIALFLINNDSCKTKDKKTSTAALFLAALDGQENIVNALLLKGADINSTNDNNATALHISANQGHNDVVKVLLKYNSKLYKRVNNEGLTPLHLAVISGHDKVVSTLLNAGANPCLADNYNQTSIELAVAHDKFQIVKIILNQGNVNVNDKGKDGFTLLHIAAQMGHLAIAEILVENGANIHAKNISGSKPIHIAARDGHLNVVKFYLDKNIQLNDIGVIGESLLHYAIRGGQLEIVKYLINQNIDVNSSNYNLSKPLHIAAQYGYSDLIYLLLENGAYLNAIEINNISALEIARSCGHKKATKLLEITDKFFVVVKQNKILETEKFLKEGAVVNVKSDADVTPLHYASWKGFDNIVNILLKYKANPNIKGKSGCTPLHYACKYGHFNIVKSLLLHKAAYNESCCNGKTALDFATRPDITKLLSLINESFQNVQNGNIEVISLLYEIKDKDILKIIMNACNKDNKTLFIAAIHSDFPKMKQLKQVFQDDMQAELLAAEVLCSQERYEEVLTLLKTVLEKREDLFGLEHPDTLEMQLMIGKVLYKQHKYKEALKVSESVYHKQKEVLGEENADTLNSKRLIALIFFRQSKHEEALGLCEDILPKLKKTLGPNHSDVLDTQGEMARVLHALFKFDEALKINYQILKIRNKHDGSNHPTTLTIQNNIARILDDQGKDAEALELYKKVYEARKKVLGPNHSDTLRTSYWIASLTCKKGRAEESLKIYQDIIERQREILGPNHPSVIDIERQIEATKYAVNQVDEISSNFSLQDNLNNFPNAFKDMNPIAYENDVNVRDENSLTPLHYAASEGNEQLVKKLLRQGADVMLISNKGNTALHIAASKGFDTIVDILLEHVNQHDLPKLNDFINAQTTNGKTSALHVAGNKNVAISLLKNGAIYNIKNKKDETPLNVSKDADIVYLLSIIEEIFTCLDSQNILKTMQKLKPCEIFAAMNAHNSNGETILNKVAKLPE</sequence>
<evidence type="ECO:0000256" key="5">
    <source>
        <dbReference type="ARBA" id="ARBA00022537"/>
    </source>
</evidence>
<dbReference type="GO" id="GO:0005576">
    <property type="term" value="C:extracellular region"/>
    <property type="evidence" value="ECO:0007669"/>
    <property type="project" value="UniProtKB-SubCell"/>
</dbReference>
<feature type="repeat" description="ANK" evidence="12">
    <location>
        <begin position="1236"/>
        <end position="1268"/>
    </location>
</feature>
<dbReference type="GO" id="GO:0044231">
    <property type="term" value="C:host cell presynaptic membrane"/>
    <property type="evidence" value="ECO:0007669"/>
    <property type="project" value="UniProtKB-KW"/>
</dbReference>
<feature type="repeat" description="ANK" evidence="12">
    <location>
        <begin position="1368"/>
        <end position="1400"/>
    </location>
</feature>
<dbReference type="GO" id="GO:0090729">
    <property type="term" value="F:toxin activity"/>
    <property type="evidence" value="ECO:0007669"/>
    <property type="project" value="UniProtKB-KW"/>
</dbReference>
<feature type="repeat" description="ANK" evidence="12">
    <location>
        <begin position="906"/>
        <end position="938"/>
    </location>
</feature>
<dbReference type="SUPFAM" id="SSF48452">
    <property type="entry name" value="TPR-like"/>
    <property type="match status" value="2"/>
</dbReference>
<dbReference type="Gene3D" id="1.25.40.20">
    <property type="entry name" value="Ankyrin repeat-containing domain"/>
    <property type="match status" value="9"/>
</dbReference>
<feature type="repeat" description="ANK" evidence="12">
    <location>
        <begin position="1203"/>
        <end position="1235"/>
    </location>
</feature>
<keyword evidence="6" id="KW-0800">Toxin</keyword>
<dbReference type="PROSITE" id="PS50088">
    <property type="entry name" value="ANK_REPEAT"/>
    <property type="match status" value="25"/>
</dbReference>
<dbReference type="Proteomes" id="UP000827092">
    <property type="component" value="Unassembled WGS sequence"/>
</dbReference>
<reference evidence="13 14" key="1">
    <citation type="journal article" date="2022" name="Nat. Ecol. Evol.">
        <title>A masculinizing supergene underlies an exaggerated male reproductive morph in a spider.</title>
        <authorList>
            <person name="Hendrickx F."/>
            <person name="De Corte Z."/>
            <person name="Sonet G."/>
            <person name="Van Belleghem S.M."/>
            <person name="Kostlbacher S."/>
            <person name="Vangestel C."/>
        </authorList>
    </citation>
    <scope>NUCLEOTIDE SEQUENCE [LARGE SCALE GENOMIC DNA]</scope>
    <source>
        <strain evidence="13">W744_W776</strain>
    </source>
</reference>
<keyword evidence="14" id="KW-1185">Reference proteome</keyword>
<keyword evidence="3" id="KW-0268">Exocytosis</keyword>
<feature type="repeat" description="ANK" evidence="12">
    <location>
        <begin position="1071"/>
        <end position="1103"/>
    </location>
</feature>
<feature type="repeat" description="ANK" evidence="12">
    <location>
        <begin position="1335"/>
        <end position="1367"/>
    </location>
</feature>
<keyword evidence="7" id="KW-0528">Neurotoxin</keyword>
<evidence type="ECO:0000256" key="7">
    <source>
        <dbReference type="ARBA" id="ARBA00022699"/>
    </source>
</evidence>
<dbReference type="Pfam" id="PF00023">
    <property type="entry name" value="Ank"/>
    <property type="match status" value="1"/>
</dbReference>
<dbReference type="Gene3D" id="1.25.40.10">
    <property type="entry name" value="Tetratricopeptide repeat domain"/>
    <property type="match status" value="2"/>
</dbReference>
<feature type="repeat" description="ANK" evidence="12">
    <location>
        <begin position="1782"/>
        <end position="1810"/>
    </location>
</feature>
<keyword evidence="5" id="KW-1052">Target cell membrane</keyword>
<feature type="repeat" description="ANK" evidence="12">
    <location>
        <begin position="1749"/>
        <end position="1781"/>
    </location>
</feature>
<feature type="repeat" description="ANK" evidence="12">
    <location>
        <begin position="1302"/>
        <end position="1330"/>
    </location>
</feature>
<comment type="subcellular location">
    <subcellularLocation>
        <location evidence="2">Secreted</location>
    </subcellularLocation>
    <subcellularLocation>
        <location evidence="1">Target cell membrane</location>
    </subcellularLocation>
</comment>
<keyword evidence="11" id="KW-1053">Target membrane</keyword>
<feature type="repeat" description="ANK" evidence="12">
    <location>
        <begin position="1563"/>
        <end position="1595"/>
    </location>
</feature>
<feature type="repeat" description="ANK" evidence="12">
    <location>
        <begin position="1170"/>
        <end position="1202"/>
    </location>
</feature>
<dbReference type="PANTHER" id="PTHR24123">
    <property type="entry name" value="ANKYRIN REPEAT-CONTAINING"/>
    <property type="match status" value="1"/>
</dbReference>
<evidence type="ECO:0000256" key="9">
    <source>
        <dbReference type="ARBA" id="ARBA00023028"/>
    </source>
</evidence>
<feature type="repeat" description="ANK" evidence="12">
    <location>
        <begin position="1269"/>
        <end position="1301"/>
    </location>
</feature>
<dbReference type="Pfam" id="PF13424">
    <property type="entry name" value="TPR_12"/>
    <property type="match status" value="2"/>
</dbReference>
<evidence type="ECO:0000256" key="4">
    <source>
        <dbReference type="ARBA" id="ARBA00022525"/>
    </source>
</evidence>
<keyword evidence="8" id="KW-0677">Repeat</keyword>
<feature type="repeat" description="ANK" evidence="12">
    <location>
        <begin position="2205"/>
        <end position="2237"/>
    </location>
</feature>
<dbReference type="SUPFAM" id="SSF48403">
    <property type="entry name" value="Ankyrin repeat"/>
    <property type="match status" value="4"/>
</dbReference>
<evidence type="ECO:0000256" key="8">
    <source>
        <dbReference type="ARBA" id="ARBA00022737"/>
    </source>
</evidence>
<dbReference type="InterPro" id="IPR036770">
    <property type="entry name" value="Ankyrin_rpt-contain_sf"/>
</dbReference>
<dbReference type="PANTHER" id="PTHR24123:SF141">
    <property type="entry name" value="ANKYRIN 2, ISOFORM U"/>
    <property type="match status" value="1"/>
</dbReference>
<feature type="repeat" description="ANK" evidence="12">
    <location>
        <begin position="1104"/>
        <end position="1136"/>
    </location>
</feature>
<feature type="repeat" description="ANK" evidence="12">
    <location>
        <begin position="2238"/>
        <end position="2261"/>
    </location>
</feature>
<evidence type="ECO:0000256" key="6">
    <source>
        <dbReference type="ARBA" id="ARBA00022656"/>
    </source>
</evidence>
<dbReference type="InterPro" id="IPR002110">
    <property type="entry name" value="Ankyrin_rpt"/>
</dbReference>
<comment type="caution">
    <text evidence="13">The sequence shown here is derived from an EMBL/GenBank/DDBJ whole genome shotgun (WGS) entry which is preliminary data.</text>
</comment>
<dbReference type="Pfam" id="PF13374">
    <property type="entry name" value="TPR_10"/>
    <property type="match status" value="2"/>
</dbReference>
<name>A0AAV6U3F6_9ARAC</name>
<evidence type="ECO:0000313" key="13">
    <source>
        <dbReference type="EMBL" id="KAG8178987.1"/>
    </source>
</evidence>
<dbReference type="InterPro" id="IPR051165">
    <property type="entry name" value="Multifunctional_ANK_Repeat"/>
</dbReference>
<dbReference type="SMART" id="SM00248">
    <property type="entry name" value="ANK"/>
    <property type="match status" value="31"/>
</dbReference>
<evidence type="ECO:0000256" key="1">
    <source>
        <dbReference type="ARBA" id="ARBA00004175"/>
    </source>
</evidence>
<feature type="repeat" description="ANK" evidence="12">
    <location>
        <begin position="1496"/>
        <end position="1528"/>
    </location>
</feature>
<dbReference type="PROSITE" id="PS50297">
    <property type="entry name" value="ANK_REP_REGION"/>
    <property type="match status" value="23"/>
</dbReference>
<dbReference type="InterPro" id="IPR011990">
    <property type="entry name" value="TPR-like_helical_dom_sf"/>
</dbReference>
<proteinExistence type="predicted"/>
<feature type="repeat" description="ANK" evidence="12">
    <location>
        <begin position="1429"/>
        <end position="1461"/>
    </location>
</feature>
<dbReference type="GO" id="GO:0044218">
    <property type="term" value="C:other organism cell membrane"/>
    <property type="evidence" value="ECO:0007669"/>
    <property type="project" value="UniProtKB-KW"/>
</dbReference>
<evidence type="ECO:0000256" key="2">
    <source>
        <dbReference type="ARBA" id="ARBA00004613"/>
    </source>
</evidence>
<feature type="repeat" description="ANK" evidence="12">
    <location>
        <begin position="1137"/>
        <end position="1169"/>
    </location>
</feature>
<feature type="repeat" description="ANK" evidence="12">
    <location>
        <begin position="1462"/>
        <end position="1494"/>
    </location>
</feature>
<evidence type="ECO:0000256" key="11">
    <source>
        <dbReference type="ARBA" id="ARBA00023298"/>
    </source>
</evidence>
<evidence type="ECO:0000256" key="3">
    <source>
        <dbReference type="ARBA" id="ARBA00022483"/>
    </source>
</evidence>
<evidence type="ECO:0008006" key="15">
    <source>
        <dbReference type="Google" id="ProtNLM"/>
    </source>
</evidence>
<gene>
    <name evidence="13" type="ORF">JTE90_012500</name>
</gene>
<dbReference type="Pfam" id="PF12796">
    <property type="entry name" value="Ank_2"/>
    <property type="match status" value="11"/>
</dbReference>
<feature type="repeat" description="ANK" evidence="12">
    <location>
        <begin position="1596"/>
        <end position="1628"/>
    </location>
</feature>
<feature type="repeat" description="ANK" evidence="12">
    <location>
        <begin position="939"/>
        <end position="971"/>
    </location>
</feature>
<feature type="repeat" description="ANK" evidence="12">
    <location>
        <begin position="1038"/>
        <end position="1070"/>
    </location>
</feature>
<protein>
    <recommendedName>
        <fullName evidence="15">Ankyrin-3</fullName>
    </recommendedName>
</protein>
<organism evidence="13 14">
    <name type="scientific">Oedothorax gibbosus</name>
    <dbReference type="NCBI Taxonomy" id="931172"/>
    <lineage>
        <taxon>Eukaryota</taxon>
        <taxon>Metazoa</taxon>
        <taxon>Ecdysozoa</taxon>
        <taxon>Arthropoda</taxon>
        <taxon>Chelicerata</taxon>
        <taxon>Arachnida</taxon>
        <taxon>Araneae</taxon>
        <taxon>Araneomorphae</taxon>
        <taxon>Entelegynae</taxon>
        <taxon>Araneoidea</taxon>
        <taxon>Linyphiidae</taxon>
        <taxon>Erigoninae</taxon>
        <taxon>Oedothorax</taxon>
    </lineage>
</organism>
<keyword evidence="11" id="KW-0472">Membrane</keyword>
<keyword evidence="10 12" id="KW-0040">ANK repeat</keyword>
<keyword evidence="4" id="KW-0964">Secreted</keyword>
<keyword evidence="9" id="KW-0638">Presynaptic neurotoxin</keyword>
<dbReference type="GO" id="GO:0006887">
    <property type="term" value="P:exocytosis"/>
    <property type="evidence" value="ECO:0007669"/>
    <property type="project" value="UniProtKB-KW"/>
</dbReference>
<dbReference type="PRINTS" id="PR01415">
    <property type="entry name" value="ANKYRIN"/>
</dbReference>
<accession>A0AAV6U3F6</accession>